<dbReference type="GeneID" id="78295787"/>
<keyword evidence="2" id="KW-1185">Reference proteome</keyword>
<organism evidence="1 2">
    <name type="scientific">Victivallis vadensis</name>
    <dbReference type="NCBI Taxonomy" id="172901"/>
    <lineage>
        <taxon>Bacteria</taxon>
        <taxon>Pseudomonadati</taxon>
        <taxon>Lentisphaerota</taxon>
        <taxon>Lentisphaeria</taxon>
        <taxon>Victivallales</taxon>
        <taxon>Victivallaceae</taxon>
        <taxon>Victivallis</taxon>
    </lineage>
</organism>
<evidence type="ECO:0000313" key="1">
    <source>
        <dbReference type="EMBL" id="PVY40072.1"/>
    </source>
</evidence>
<dbReference type="EMBL" id="QEKH01000018">
    <property type="protein sequence ID" value="PVY40072.1"/>
    <property type="molecule type" value="Genomic_DNA"/>
</dbReference>
<accession>A0A2U1AUJ7</accession>
<dbReference type="Proteomes" id="UP000245959">
    <property type="component" value="Unassembled WGS sequence"/>
</dbReference>
<reference evidence="1 2" key="1">
    <citation type="submission" date="2018-04" db="EMBL/GenBank/DDBJ databases">
        <title>Genomic Encyclopedia of Type Strains, Phase IV (KMG-IV): sequencing the most valuable type-strain genomes for metagenomic binning, comparative biology and taxonomic classification.</title>
        <authorList>
            <person name="Goeker M."/>
        </authorList>
    </citation>
    <scope>NUCLEOTIDE SEQUENCE [LARGE SCALE GENOMIC DNA]</scope>
    <source>
        <strain evidence="1 2">DSM 14823</strain>
    </source>
</reference>
<dbReference type="RefSeq" id="WP_116884492.1">
    <property type="nucleotide sequence ID" value="NZ_CABMMC010000106.1"/>
</dbReference>
<dbReference type="OrthoDB" id="239066at2"/>
<gene>
    <name evidence="1" type="ORF">C8D82_11873</name>
</gene>
<protein>
    <submittedName>
        <fullName evidence="1">Uncharacterized protein</fullName>
    </submittedName>
</protein>
<comment type="caution">
    <text evidence="1">The sequence shown here is derived from an EMBL/GenBank/DDBJ whole genome shotgun (WGS) entry which is preliminary data.</text>
</comment>
<name>A0A2U1AUJ7_9BACT</name>
<dbReference type="AlphaFoldDB" id="A0A2U1AUJ7"/>
<sequence>MKKEPSFYMALPLTERDKLREKQKLSTYREYTRNLTGLDINKQMDAESDYLLKENQLLFRRLTNGDTELLDITPQNFRILGRLAKRLPERFRSDVTIMKYEDLIRGCEHFESNPPPVKSNQIPLEIEQQIIDFALENPTWGSPHILYALRNIGNFQLKEHHVRRVLVKNHIPISAERVKKGLPWKAFVAAMKSANGLGGVIFK</sequence>
<proteinExistence type="predicted"/>
<evidence type="ECO:0000313" key="2">
    <source>
        <dbReference type="Proteomes" id="UP000245959"/>
    </source>
</evidence>